<dbReference type="GO" id="GO:0005886">
    <property type="term" value="C:plasma membrane"/>
    <property type="evidence" value="ECO:0007669"/>
    <property type="project" value="UniProtKB-SubCell"/>
</dbReference>
<organism evidence="12 13">
    <name type="scientific">Eremococcus coleocola ACS-139-V-Col8</name>
    <dbReference type="NCBI Taxonomy" id="908337"/>
    <lineage>
        <taxon>Bacteria</taxon>
        <taxon>Bacillati</taxon>
        <taxon>Bacillota</taxon>
        <taxon>Bacilli</taxon>
        <taxon>Lactobacillales</taxon>
        <taxon>Aerococcaceae</taxon>
        <taxon>Eremococcus</taxon>
    </lineage>
</organism>
<keyword evidence="10 11" id="KW-0066">ATP synthesis</keyword>
<keyword evidence="6 11" id="KW-0375">Hydrogen ion transport</keyword>
<name>E4KQS3_9LACT</name>
<evidence type="ECO:0000256" key="3">
    <source>
        <dbReference type="ARBA" id="ARBA00022448"/>
    </source>
</evidence>
<protein>
    <recommendedName>
        <fullName evidence="11">ATP synthase subunit a</fullName>
    </recommendedName>
    <alternativeName>
        <fullName evidence="11">ATP synthase F0 sector subunit a</fullName>
    </alternativeName>
    <alternativeName>
        <fullName evidence="11">F-ATPase subunit 6</fullName>
    </alternativeName>
</protein>
<keyword evidence="7 11" id="KW-1133">Transmembrane helix</keyword>
<comment type="caution">
    <text evidence="12">The sequence shown here is derived from an EMBL/GenBank/DDBJ whole genome shotgun (WGS) entry which is preliminary data.</text>
</comment>
<dbReference type="PANTHER" id="PTHR42823">
    <property type="entry name" value="ATP SYNTHASE SUBUNIT A, CHLOROPLASTIC"/>
    <property type="match status" value="1"/>
</dbReference>
<comment type="function">
    <text evidence="11">Key component of the proton channel; it plays a direct role in the translocation of protons across the membrane.</text>
</comment>
<dbReference type="InterPro" id="IPR045082">
    <property type="entry name" value="ATP_syn_F0_a_bact/chloroplast"/>
</dbReference>
<dbReference type="PRINTS" id="PR00123">
    <property type="entry name" value="ATPASEA"/>
</dbReference>
<dbReference type="Gene3D" id="1.20.120.220">
    <property type="entry name" value="ATP synthase, F0 complex, subunit A"/>
    <property type="match status" value="1"/>
</dbReference>
<dbReference type="HAMAP" id="MF_01393">
    <property type="entry name" value="ATP_synth_a_bact"/>
    <property type="match status" value="1"/>
</dbReference>
<dbReference type="PROSITE" id="PS00449">
    <property type="entry name" value="ATPASE_A"/>
    <property type="match status" value="1"/>
</dbReference>
<dbReference type="GO" id="GO:0046933">
    <property type="term" value="F:proton-transporting ATP synthase activity, rotational mechanism"/>
    <property type="evidence" value="ECO:0007669"/>
    <property type="project" value="UniProtKB-UniRule"/>
</dbReference>
<feature type="transmembrane region" description="Helical" evidence="11">
    <location>
        <begin position="153"/>
        <end position="170"/>
    </location>
</feature>
<feature type="transmembrane region" description="Helical" evidence="11">
    <location>
        <begin position="6"/>
        <end position="23"/>
    </location>
</feature>
<feature type="transmembrane region" description="Helical" evidence="11">
    <location>
        <begin position="94"/>
        <end position="110"/>
    </location>
</feature>
<keyword evidence="13" id="KW-1185">Reference proteome</keyword>
<evidence type="ECO:0000256" key="8">
    <source>
        <dbReference type="ARBA" id="ARBA00023065"/>
    </source>
</evidence>
<keyword evidence="8 11" id="KW-0406">Ion transport</keyword>
<reference evidence="12 13" key="1">
    <citation type="submission" date="2010-10" db="EMBL/GenBank/DDBJ databases">
        <authorList>
            <person name="Durkin A.S."/>
            <person name="Madupu R."/>
            <person name="Torralba M."/>
            <person name="Gillis M."/>
            <person name="Methe B."/>
            <person name="Sutton G."/>
            <person name="Nelson K.E."/>
        </authorList>
    </citation>
    <scope>NUCLEOTIDE SEQUENCE [LARGE SCALE GENOMIC DNA]</scope>
    <source>
        <strain evidence="12 13">ACS-139-V-Col8</strain>
    </source>
</reference>
<sequence>MFQIEQVSILIVSLIIIMFIFWLKGQFKAIDQGQKQPSKIIVTVISYVQMIDNLVKGSMGPAYTPKMSAYIGTIFIYIFISNISGLFAINNPTGNLSVTLTLAIITWILVERTKFKSKGIKGFIKSFFEPFPFFVIPNLFSEVAPLVSLSMRLFGNILSGSIIMGLFYVFTAWLASFIPVVGHFNFIGAVLAPVLHAYFDLFAGFLQSFIFITLTTVLIAVEHD</sequence>
<dbReference type="EMBL" id="AENN01000017">
    <property type="protein sequence ID" value="EFR30762.1"/>
    <property type="molecule type" value="Genomic_DNA"/>
</dbReference>
<evidence type="ECO:0000256" key="4">
    <source>
        <dbReference type="ARBA" id="ARBA00022547"/>
    </source>
</evidence>
<dbReference type="GO" id="GO:0042777">
    <property type="term" value="P:proton motive force-driven plasma membrane ATP synthesis"/>
    <property type="evidence" value="ECO:0007669"/>
    <property type="project" value="TreeGrafter"/>
</dbReference>
<proteinExistence type="inferred from homology"/>
<dbReference type="GO" id="GO:0045259">
    <property type="term" value="C:proton-transporting ATP synthase complex"/>
    <property type="evidence" value="ECO:0007669"/>
    <property type="project" value="UniProtKB-KW"/>
</dbReference>
<evidence type="ECO:0000256" key="10">
    <source>
        <dbReference type="ARBA" id="ARBA00023310"/>
    </source>
</evidence>
<dbReference type="PANTHER" id="PTHR42823:SF3">
    <property type="entry name" value="ATP SYNTHASE SUBUNIT A, CHLOROPLASTIC"/>
    <property type="match status" value="1"/>
</dbReference>
<keyword evidence="4 11" id="KW-0138">CF(0)</keyword>
<evidence type="ECO:0000256" key="2">
    <source>
        <dbReference type="ARBA" id="ARBA00006810"/>
    </source>
</evidence>
<accession>E4KQS3</accession>
<dbReference type="Proteomes" id="UP000005990">
    <property type="component" value="Unassembled WGS sequence"/>
</dbReference>
<dbReference type="STRING" id="908337.HMPREF9257_0633"/>
<evidence type="ECO:0000256" key="6">
    <source>
        <dbReference type="ARBA" id="ARBA00022781"/>
    </source>
</evidence>
<evidence type="ECO:0000256" key="1">
    <source>
        <dbReference type="ARBA" id="ARBA00004141"/>
    </source>
</evidence>
<evidence type="ECO:0000256" key="11">
    <source>
        <dbReference type="HAMAP-Rule" id="MF_01393"/>
    </source>
</evidence>
<dbReference type="Pfam" id="PF00119">
    <property type="entry name" value="ATP-synt_A"/>
    <property type="match status" value="1"/>
</dbReference>
<dbReference type="InterPro" id="IPR035908">
    <property type="entry name" value="F0_ATP_A_sf"/>
</dbReference>
<comment type="similarity">
    <text evidence="2 11">Belongs to the ATPase A chain family.</text>
</comment>
<evidence type="ECO:0000313" key="12">
    <source>
        <dbReference type="EMBL" id="EFR30762.1"/>
    </source>
</evidence>
<evidence type="ECO:0000256" key="5">
    <source>
        <dbReference type="ARBA" id="ARBA00022692"/>
    </source>
</evidence>
<dbReference type="CDD" id="cd00310">
    <property type="entry name" value="ATP-synt_Fo_a_6"/>
    <property type="match status" value="1"/>
</dbReference>
<dbReference type="RefSeq" id="WP_006418922.1">
    <property type="nucleotide sequence ID" value="NZ_AENN01000017.1"/>
</dbReference>
<keyword evidence="11" id="KW-1003">Cell membrane</keyword>
<gene>
    <name evidence="11 12" type="primary">atpB</name>
    <name evidence="12" type="ORF">HMPREF9257_0633</name>
</gene>
<comment type="subcellular location">
    <subcellularLocation>
        <location evidence="11">Cell membrane</location>
        <topology evidence="11">Multi-pass membrane protein</topology>
    </subcellularLocation>
    <subcellularLocation>
        <location evidence="1">Membrane</location>
        <topology evidence="1">Multi-pass membrane protein</topology>
    </subcellularLocation>
</comment>
<keyword evidence="12" id="KW-0378">Hydrolase</keyword>
<keyword evidence="5 11" id="KW-0812">Transmembrane</keyword>
<keyword evidence="3 11" id="KW-0813">Transport</keyword>
<evidence type="ECO:0000313" key="13">
    <source>
        <dbReference type="Proteomes" id="UP000005990"/>
    </source>
</evidence>
<feature type="transmembrane region" description="Helical" evidence="11">
    <location>
        <begin position="69"/>
        <end position="88"/>
    </location>
</feature>
<feature type="transmembrane region" description="Helical" evidence="11">
    <location>
        <begin position="201"/>
        <end position="221"/>
    </location>
</feature>
<dbReference type="eggNOG" id="COG0356">
    <property type="taxonomic scope" value="Bacteria"/>
</dbReference>
<dbReference type="AlphaFoldDB" id="E4KQS3"/>
<dbReference type="InterPro" id="IPR023011">
    <property type="entry name" value="ATP_synth_F0_asu_AS"/>
</dbReference>
<dbReference type="InterPro" id="IPR000568">
    <property type="entry name" value="ATP_synth_F0_asu"/>
</dbReference>
<keyword evidence="9 11" id="KW-0472">Membrane</keyword>
<dbReference type="GO" id="GO:0016787">
    <property type="term" value="F:hydrolase activity"/>
    <property type="evidence" value="ECO:0007669"/>
    <property type="project" value="UniProtKB-KW"/>
</dbReference>
<dbReference type="SUPFAM" id="SSF81336">
    <property type="entry name" value="F1F0 ATP synthase subunit A"/>
    <property type="match status" value="1"/>
</dbReference>
<evidence type="ECO:0000256" key="7">
    <source>
        <dbReference type="ARBA" id="ARBA00022989"/>
    </source>
</evidence>
<evidence type="ECO:0000256" key="9">
    <source>
        <dbReference type="ARBA" id="ARBA00023136"/>
    </source>
</evidence>